<dbReference type="Proteomes" id="UP001595828">
    <property type="component" value="Unassembled WGS sequence"/>
</dbReference>
<feature type="domain" description="Multidrug resistance protein MdtA-like barrel-sandwich hybrid" evidence="2">
    <location>
        <begin position="67"/>
        <end position="269"/>
    </location>
</feature>
<dbReference type="RefSeq" id="WP_379538743.1">
    <property type="nucleotide sequence ID" value="NZ_JBHSDR010000006.1"/>
</dbReference>
<proteinExistence type="predicted"/>
<comment type="caution">
    <text evidence="3">The sequence shown here is derived from an EMBL/GenBank/DDBJ whole genome shotgun (WGS) entry which is preliminary data.</text>
</comment>
<dbReference type="PANTHER" id="PTHR30386">
    <property type="entry name" value="MEMBRANE FUSION SUBUNIT OF EMRAB-TOLC MULTIDRUG EFFLUX PUMP"/>
    <property type="match status" value="1"/>
</dbReference>
<keyword evidence="1" id="KW-0472">Membrane</keyword>
<dbReference type="Gene3D" id="1.10.287.470">
    <property type="entry name" value="Helix hairpin bin"/>
    <property type="match status" value="1"/>
</dbReference>
<evidence type="ECO:0000313" key="4">
    <source>
        <dbReference type="Proteomes" id="UP001595828"/>
    </source>
</evidence>
<dbReference type="SUPFAM" id="SSF111369">
    <property type="entry name" value="HlyD-like secretion proteins"/>
    <property type="match status" value="2"/>
</dbReference>
<keyword evidence="4" id="KW-1185">Reference proteome</keyword>
<dbReference type="Pfam" id="PF25917">
    <property type="entry name" value="BSH_RND"/>
    <property type="match status" value="1"/>
</dbReference>
<evidence type="ECO:0000259" key="2">
    <source>
        <dbReference type="Pfam" id="PF25917"/>
    </source>
</evidence>
<keyword evidence="1" id="KW-0812">Transmembrane</keyword>
<dbReference type="Gene3D" id="2.40.50.100">
    <property type="match status" value="1"/>
</dbReference>
<dbReference type="PANTHER" id="PTHR30386:SF24">
    <property type="entry name" value="MULTIDRUG RESISTANCE EFFLUX PUMP"/>
    <property type="match status" value="1"/>
</dbReference>
<accession>A0ABV8RSP3</accession>
<protein>
    <submittedName>
        <fullName evidence="3">HlyD family secretion protein</fullName>
    </submittedName>
</protein>
<gene>
    <name evidence="3" type="ORF">ACFO0A_09350</name>
</gene>
<feature type="transmembrane region" description="Helical" evidence="1">
    <location>
        <begin position="30"/>
        <end position="48"/>
    </location>
</feature>
<keyword evidence="1" id="KW-1133">Transmembrane helix</keyword>
<dbReference type="EMBL" id="JBHSDR010000006">
    <property type="protein sequence ID" value="MFC4295261.1"/>
    <property type="molecule type" value="Genomic_DNA"/>
</dbReference>
<reference evidence="4" key="1">
    <citation type="journal article" date="2019" name="Int. J. Syst. Evol. Microbiol.">
        <title>The Global Catalogue of Microorganisms (GCM) 10K type strain sequencing project: providing services to taxonomists for standard genome sequencing and annotation.</title>
        <authorList>
            <consortium name="The Broad Institute Genomics Platform"/>
            <consortium name="The Broad Institute Genome Sequencing Center for Infectious Disease"/>
            <person name="Wu L."/>
            <person name="Ma J."/>
        </authorList>
    </citation>
    <scope>NUCLEOTIDE SEQUENCE [LARGE SCALE GENOMIC DNA]</scope>
    <source>
        <strain evidence="4">CGMCC 1.12989</strain>
    </source>
</reference>
<dbReference type="InterPro" id="IPR058625">
    <property type="entry name" value="MdtA-like_BSH"/>
</dbReference>
<dbReference type="InterPro" id="IPR050739">
    <property type="entry name" value="MFP"/>
</dbReference>
<dbReference type="PRINTS" id="PR01490">
    <property type="entry name" value="RTXTOXIND"/>
</dbReference>
<evidence type="ECO:0000256" key="1">
    <source>
        <dbReference type="SAM" id="Phobius"/>
    </source>
</evidence>
<dbReference type="Gene3D" id="2.40.30.170">
    <property type="match status" value="1"/>
</dbReference>
<organism evidence="3 4">
    <name type="scientific">Novosphingobium tardum</name>
    <dbReference type="NCBI Taxonomy" id="1538021"/>
    <lineage>
        <taxon>Bacteria</taxon>
        <taxon>Pseudomonadati</taxon>
        <taxon>Pseudomonadota</taxon>
        <taxon>Alphaproteobacteria</taxon>
        <taxon>Sphingomonadales</taxon>
        <taxon>Sphingomonadaceae</taxon>
        <taxon>Novosphingobium</taxon>
    </lineage>
</organism>
<sequence length="375" mass="38850">MNVQTAIVAPDEASEPAGQRRWQRLSRKPLIAGALALIVAVAGIAWLLSPRTSESTDNAYLQADSSAVAPRISGQVAAVLVKDNQFVHAGDPLVRIDAQDYEARLQGARAAVADADANVANARAGLAALGPQQGLAAAQQRAAGTSIAAADAEYARAAADSSRFEALGARGFATRRDIERLEAAAVGAASLRARARADTAIAGEQAAVVRAQGPVLAAALAQAEAAALKARAALTLAGQERGYATIVAPIDGVVGNRQVRVGDYVQPGSLMLSVVPVHDLYVVANFKETQTRKMRPGQKVAVFVDALGGAKLAGVVESLAPGSGSEFTLLPFEPGSGNFTKIVQRIAVRIRLHPGQPQLESLRPGLSVNAKVQFD</sequence>
<evidence type="ECO:0000313" key="3">
    <source>
        <dbReference type="EMBL" id="MFC4295261.1"/>
    </source>
</evidence>
<name>A0ABV8RSP3_9SPHN</name>